<dbReference type="InterPro" id="IPR058593">
    <property type="entry name" value="ARB_07466-like_C"/>
</dbReference>
<dbReference type="KEGG" id="mcee:MCEL_24830"/>
<protein>
    <recommendedName>
        <fullName evidence="1">ARB-07466-like C-terminal domain-containing protein</fullName>
    </recommendedName>
</protein>
<accession>A0A7I7RHY1</accession>
<keyword evidence="3" id="KW-1185">Reference proteome</keyword>
<reference evidence="2 3" key="1">
    <citation type="journal article" date="2019" name="Emerg. Microbes Infect.">
        <title>Comprehensive subspecies identification of 175 nontuberculous mycobacteria species based on 7547 genomic profiles.</title>
        <authorList>
            <person name="Matsumoto Y."/>
            <person name="Kinjo T."/>
            <person name="Motooka D."/>
            <person name="Nabeya D."/>
            <person name="Jung N."/>
            <person name="Uechi K."/>
            <person name="Horii T."/>
            <person name="Iida T."/>
            <person name="Fujita J."/>
            <person name="Nakamura S."/>
        </authorList>
    </citation>
    <scope>NUCLEOTIDE SEQUENCE [LARGE SCALE GENOMIC DNA]</scope>
    <source>
        <strain evidence="2 3">JCM 18439</strain>
    </source>
</reference>
<organism evidence="2 3">
    <name type="scientific">Mycolicibacterium celeriflavum</name>
    <name type="common">Mycobacterium celeriflavum</name>
    <dbReference type="NCBI Taxonomy" id="1249101"/>
    <lineage>
        <taxon>Bacteria</taxon>
        <taxon>Bacillati</taxon>
        <taxon>Actinomycetota</taxon>
        <taxon>Actinomycetes</taxon>
        <taxon>Mycobacteriales</taxon>
        <taxon>Mycobacteriaceae</taxon>
        <taxon>Mycolicibacterium</taxon>
    </lineage>
</organism>
<feature type="domain" description="ARB-07466-like C-terminal" evidence="1">
    <location>
        <begin position="70"/>
        <end position="173"/>
    </location>
</feature>
<evidence type="ECO:0000313" key="3">
    <source>
        <dbReference type="Proteomes" id="UP000466431"/>
    </source>
</evidence>
<dbReference type="Pfam" id="PF26571">
    <property type="entry name" value="VldE"/>
    <property type="match status" value="1"/>
</dbReference>
<gene>
    <name evidence="2" type="ORF">MCEL_24830</name>
</gene>
<evidence type="ECO:0000259" key="1">
    <source>
        <dbReference type="Pfam" id="PF26571"/>
    </source>
</evidence>
<proteinExistence type="predicted"/>
<dbReference type="EMBL" id="AP022591">
    <property type="protein sequence ID" value="BBY44188.1"/>
    <property type="molecule type" value="Genomic_DNA"/>
</dbReference>
<evidence type="ECO:0000313" key="2">
    <source>
        <dbReference type="EMBL" id="BBY44188.1"/>
    </source>
</evidence>
<name>A0A7I7RHY1_MYCCF</name>
<sequence length="194" mass="20443">MALAVGVVSAATLFVVGADSFPQITNEGPCCGDVAASKPASPPPVAAPPIDLKSVPAALPRALPHGVAPETGLQVKTILAARSVSAKFPEILDIGGVRSDPLKWHPHGMAIDVMIPNPRSAAGIALGDSVLAYVLQNAERFDLNHVIWRQTIYRPNGSKRTMSDRGGDTANHYDHVHIATDGGGYPREGQTYLR</sequence>
<dbReference type="Proteomes" id="UP000466431">
    <property type="component" value="Chromosome"/>
</dbReference>
<dbReference type="AlphaFoldDB" id="A0A7I7RHY1"/>